<evidence type="ECO:0000256" key="1">
    <source>
        <dbReference type="ARBA" id="ARBA00008520"/>
    </source>
</evidence>
<evidence type="ECO:0000256" key="4">
    <source>
        <dbReference type="SAM" id="SignalP"/>
    </source>
</evidence>
<organism evidence="5 6">
    <name type="scientific">Enterococcus termitis</name>
    <dbReference type="NCBI Taxonomy" id="332950"/>
    <lineage>
        <taxon>Bacteria</taxon>
        <taxon>Bacillati</taxon>
        <taxon>Bacillota</taxon>
        <taxon>Bacilli</taxon>
        <taxon>Lactobacillales</taxon>
        <taxon>Enterococcaceae</taxon>
        <taxon>Enterococcus</taxon>
    </lineage>
</organism>
<dbReference type="GO" id="GO:0055052">
    <property type="term" value="C:ATP-binding cassette (ABC) transporter complex, substrate-binding subunit-containing"/>
    <property type="evidence" value="ECO:0007669"/>
    <property type="project" value="TreeGrafter"/>
</dbReference>
<dbReference type="InterPro" id="IPR006059">
    <property type="entry name" value="SBP"/>
</dbReference>
<proteinExistence type="inferred from homology"/>
<evidence type="ECO:0000313" key="5">
    <source>
        <dbReference type="EMBL" id="OEG12292.1"/>
    </source>
</evidence>
<sequence>MKAWKKMIGTGMVLMAAFMLSACGNDGKNAGGSESGKTDFSGEKLTIGVWGGNEAEEVSLNEMIKTFEKDTGAKIEKKVYTDYNTQIQADMVGKTAPDVFYVDAQMYPFFSQNGMLAKLDKDQFESDKFYESLTETFSTDGDLYAVPKDMSTLALYLNTEVFEKTGVSVDDIPSSYEEYVKWLPDFQKKIDDAYGAGKVFAMSYTPELSRNYHLALRDGAEPIKNDGSANLSNKKVVENLTILKELVDTKAVVSPKDVGTGWNGEAFGTGKVAIMDEGNWVYQTLKTEFSDIPFTVREMPTYKDAEGSMMFSVGWGKYSGTKQSELADKWIQYTTSKEGMQTWVEGTGTLPSREDVAEAAKITDNPDLLVHLEAWDYATVWQNGVTLDTIGKAYENYLPQAIDGSESFEKAMKQADEQANADIDAQ</sequence>
<dbReference type="Pfam" id="PF13416">
    <property type="entry name" value="SBP_bac_8"/>
    <property type="match status" value="1"/>
</dbReference>
<comment type="similarity">
    <text evidence="1">Belongs to the bacterial solute-binding protein 1 family.</text>
</comment>
<dbReference type="GO" id="GO:0015768">
    <property type="term" value="P:maltose transport"/>
    <property type="evidence" value="ECO:0007669"/>
    <property type="project" value="TreeGrafter"/>
</dbReference>
<dbReference type="PATRIC" id="fig|332950.4.peg.2844"/>
<comment type="caution">
    <text evidence="5">The sequence shown here is derived from an EMBL/GenBank/DDBJ whole genome shotgun (WGS) entry which is preliminary data.</text>
</comment>
<dbReference type="PANTHER" id="PTHR30061">
    <property type="entry name" value="MALTOSE-BINDING PERIPLASMIC PROTEIN"/>
    <property type="match status" value="1"/>
</dbReference>
<gene>
    <name evidence="5" type="ORF">BCR25_07040</name>
</gene>
<feature type="chain" id="PRO_5038944893" evidence="4">
    <location>
        <begin position="23"/>
        <end position="426"/>
    </location>
</feature>
<dbReference type="GO" id="GO:0042956">
    <property type="term" value="P:maltodextrin transmembrane transport"/>
    <property type="evidence" value="ECO:0007669"/>
    <property type="project" value="TreeGrafter"/>
</dbReference>
<reference evidence="6" key="1">
    <citation type="submission" date="2016-09" db="EMBL/GenBank/DDBJ databases">
        <authorList>
            <person name="Gulvik C.A."/>
        </authorList>
    </citation>
    <scope>NUCLEOTIDE SEQUENCE [LARGE SCALE GENOMIC DNA]</scope>
    <source>
        <strain evidence="6">LMG 8895</strain>
    </source>
</reference>
<accession>A0A1E5GHV9</accession>
<protein>
    <submittedName>
        <fullName evidence="5">Sugar ABC transporter substrate-binding protein</fullName>
    </submittedName>
</protein>
<dbReference type="RefSeq" id="WP_069663997.1">
    <property type="nucleotide sequence ID" value="NZ_JBHUJJ010000001.1"/>
</dbReference>
<dbReference type="AlphaFoldDB" id="A0A1E5GHV9"/>
<evidence type="ECO:0000256" key="2">
    <source>
        <dbReference type="ARBA" id="ARBA00022448"/>
    </source>
</evidence>
<dbReference type="PANTHER" id="PTHR30061:SF50">
    <property type="entry name" value="MALTOSE_MALTODEXTRIN-BINDING PERIPLASMIC PROTEIN"/>
    <property type="match status" value="1"/>
</dbReference>
<dbReference type="EMBL" id="MIJY01000034">
    <property type="protein sequence ID" value="OEG12292.1"/>
    <property type="molecule type" value="Genomic_DNA"/>
</dbReference>
<dbReference type="Gene3D" id="3.40.190.10">
    <property type="entry name" value="Periplasmic binding protein-like II"/>
    <property type="match status" value="1"/>
</dbReference>
<feature type="signal peptide" evidence="4">
    <location>
        <begin position="1"/>
        <end position="22"/>
    </location>
</feature>
<dbReference type="SUPFAM" id="SSF53850">
    <property type="entry name" value="Periplasmic binding protein-like II"/>
    <property type="match status" value="1"/>
</dbReference>
<keyword evidence="6" id="KW-1185">Reference proteome</keyword>
<dbReference type="OrthoDB" id="9782846at2"/>
<name>A0A1E5GHV9_9ENTE</name>
<dbReference type="GO" id="GO:1901982">
    <property type="term" value="F:maltose binding"/>
    <property type="evidence" value="ECO:0007669"/>
    <property type="project" value="TreeGrafter"/>
</dbReference>
<dbReference type="Proteomes" id="UP000095094">
    <property type="component" value="Unassembled WGS sequence"/>
</dbReference>
<keyword evidence="3 4" id="KW-0732">Signal</keyword>
<evidence type="ECO:0000313" key="6">
    <source>
        <dbReference type="Proteomes" id="UP000095094"/>
    </source>
</evidence>
<evidence type="ECO:0000256" key="3">
    <source>
        <dbReference type="ARBA" id="ARBA00022729"/>
    </source>
</evidence>
<keyword evidence="2" id="KW-0813">Transport</keyword>